<comment type="caution">
    <text evidence="2">The sequence shown here is derived from an EMBL/GenBank/DDBJ whole genome shotgun (WGS) entry which is preliminary data.</text>
</comment>
<dbReference type="CDD" id="cd00037">
    <property type="entry name" value="CLECT"/>
    <property type="match status" value="1"/>
</dbReference>
<dbReference type="PROSITE" id="PS50041">
    <property type="entry name" value="C_TYPE_LECTIN_2"/>
    <property type="match status" value="1"/>
</dbReference>
<name>A0AAV2RX28_MEGNR</name>
<dbReference type="InterPro" id="IPR016186">
    <property type="entry name" value="C-type_lectin-like/link_sf"/>
</dbReference>
<dbReference type="EMBL" id="CAXKWB010034783">
    <property type="protein sequence ID" value="CAL4145415.1"/>
    <property type="molecule type" value="Genomic_DNA"/>
</dbReference>
<dbReference type="InterPro" id="IPR016187">
    <property type="entry name" value="CTDL_fold"/>
</dbReference>
<sequence length="380" mass="42723">TIFRDQPSNWTDAVKRCQSEGLVLAEPTDTVAVPLRRFLLERYGDGSFWVNARGNQRKIMWQRGNKALEDDSPLWSGQPEDRVTPSYCLSLLAWYEDWLSSPGQPYYSRECSNTYNYPLCERILEDKETLKSPIIALAENISITLDFIETSLIDSINMYNISIDRLLQDTQIMKEPLLVLEENLSTKLESVEKNISTSLVKIDQDTQSIEGSLLDLEGNLSKKLESVGENISSALENLDQKRIRFLSTHDEGFCMSSQCFTLLNDVQLNWSDAKAKCEEIGFILAQPSHLIARRLRRYLTERHGDAQAHLGAKGDGSKFVWQHGGGTALMADSNLLRYGKGNAGTDRCLEVDAETSTLSSNPDKPYDSIGCAGSRYPLCE</sequence>
<dbReference type="Gene3D" id="3.10.100.10">
    <property type="entry name" value="Mannose-Binding Protein A, subunit A"/>
    <property type="match status" value="2"/>
</dbReference>
<evidence type="ECO:0000259" key="1">
    <source>
        <dbReference type="PROSITE" id="PS50041"/>
    </source>
</evidence>
<gene>
    <name evidence="2" type="ORF">MNOR_LOCUS29667</name>
</gene>
<dbReference type="InterPro" id="IPR001304">
    <property type="entry name" value="C-type_lectin-like"/>
</dbReference>
<dbReference type="Proteomes" id="UP001497623">
    <property type="component" value="Unassembled WGS sequence"/>
</dbReference>
<evidence type="ECO:0000313" key="3">
    <source>
        <dbReference type="Proteomes" id="UP001497623"/>
    </source>
</evidence>
<protein>
    <recommendedName>
        <fullName evidence="1">C-type lectin domain-containing protein</fullName>
    </recommendedName>
</protein>
<accession>A0AAV2RX28</accession>
<reference evidence="2 3" key="1">
    <citation type="submission" date="2024-05" db="EMBL/GenBank/DDBJ databases">
        <authorList>
            <person name="Wallberg A."/>
        </authorList>
    </citation>
    <scope>NUCLEOTIDE SEQUENCE [LARGE SCALE GENOMIC DNA]</scope>
</reference>
<feature type="non-terminal residue" evidence="2">
    <location>
        <position position="380"/>
    </location>
</feature>
<organism evidence="2 3">
    <name type="scientific">Meganyctiphanes norvegica</name>
    <name type="common">Northern krill</name>
    <name type="synonym">Thysanopoda norvegica</name>
    <dbReference type="NCBI Taxonomy" id="48144"/>
    <lineage>
        <taxon>Eukaryota</taxon>
        <taxon>Metazoa</taxon>
        <taxon>Ecdysozoa</taxon>
        <taxon>Arthropoda</taxon>
        <taxon>Crustacea</taxon>
        <taxon>Multicrustacea</taxon>
        <taxon>Malacostraca</taxon>
        <taxon>Eumalacostraca</taxon>
        <taxon>Eucarida</taxon>
        <taxon>Euphausiacea</taxon>
        <taxon>Euphausiidae</taxon>
        <taxon>Meganyctiphanes</taxon>
    </lineage>
</organism>
<keyword evidence="3" id="KW-1185">Reference proteome</keyword>
<feature type="domain" description="C-type lectin" evidence="1">
    <location>
        <begin position="1"/>
        <end position="112"/>
    </location>
</feature>
<proteinExistence type="predicted"/>
<dbReference type="AlphaFoldDB" id="A0AAV2RX28"/>
<feature type="non-terminal residue" evidence="2">
    <location>
        <position position="1"/>
    </location>
</feature>
<evidence type="ECO:0000313" key="2">
    <source>
        <dbReference type="EMBL" id="CAL4145415.1"/>
    </source>
</evidence>
<dbReference type="SUPFAM" id="SSF56436">
    <property type="entry name" value="C-type lectin-like"/>
    <property type="match status" value="2"/>
</dbReference>